<proteinExistence type="inferred from homology"/>
<dbReference type="CDD" id="cd02909">
    <property type="entry name" value="cupin_pirin_N"/>
    <property type="match status" value="1"/>
</dbReference>
<dbReference type="AlphaFoldDB" id="A0A1M5K4M8"/>
<keyword evidence="2" id="KW-0479">Metal-binding</keyword>
<keyword evidence="7" id="KW-1185">Reference proteome</keyword>
<dbReference type="PANTHER" id="PTHR13903">
    <property type="entry name" value="PIRIN-RELATED"/>
    <property type="match status" value="1"/>
</dbReference>
<accession>A0A1M5K4M8</accession>
<organism evidence="6 7">
    <name type="scientific">Hydrocarboniphaga daqingensis</name>
    <dbReference type="NCBI Taxonomy" id="490188"/>
    <lineage>
        <taxon>Bacteria</taxon>
        <taxon>Pseudomonadati</taxon>
        <taxon>Pseudomonadota</taxon>
        <taxon>Gammaproteobacteria</taxon>
        <taxon>Nevskiales</taxon>
        <taxon>Nevskiaceae</taxon>
        <taxon>Hydrocarboniphaga</taxon>
    </lineage>
</organism>
<dbReference type="InterPro" id="IPR011051">
    <property type="entry name" value="RmlC_Cupin_sf"/>
</dbReference>
<dbReference type="InterPro" id="IPR014710">
    <property type="entry name" value="RmlC-like_jellyroll"/>
</dbReference>
<sequence>MSAVERIEGHAAIVGEGLPINRVLPSRLRRLVGPWCFLDHIGPADIAEVGALRVGPHPHIGLQTVTWLTAGEILHRDSLGSLQPIKPGQLNVMTSGRGISHSEESPAQASGTIHGVQFWTVLPQSARFIEPMFDHYPVLPTIARDGVQITVISGEYGGERSPARHFWPIVGLQITAGVVDTALALDPSFEHALLVIRGAADIDGEPLLPNVMLYLGAGRSALQLRCDDDCQIILIGGKPFEENVLMWWNFVGRSRDELTEACVQWNAGDARFGTVRGYDGAPLTAPLPPWATVNARSSED</sequence>
<evidence type="ECO:0000256" key="2">
    <source>
        <dbReference type="PIRSR" id="PIRSR006232-1"/>
    </source>
</evidence>
<feature type="domain" description="Pirin C-terminal" evidence="5">
    <location>
        <begin position="180"/>
        <end position="268"/>
    </location>
</feature>
<evidence type="ECO:0000256" key="3">
    <source>
        <dbReference type="RuleBase" id="RU003457"/>
    </source>
</evidence>
<dbReference type="InterPro" id="IPR003829">
    <property type="entry name" value="Pirin_N_dom"/>
</dbReference>
<evidence type="ECO:0000256" key="1">
    <source>
        <dbReference type="ARBA" id="ARBA00008416"/>
    </source>
</evidence>
<dbReference type="EMBL" id="FQWZ01000001">
    <property type="protein sequence ID" value="SHG47758.1"/>
    <property type="molecule type" value="Genomic_DNA"/>
</dbReference>
<dbReference type="Pfam" id="PF02678">
    <property type="entry name" value="Pirin"/>
    <property type="match status" value="1"/>
</dbReference>
<comment type="similarity">
    <text evidence="1 3">Belongs to the pirin family.</text>
</comment>
<dbReference type="SUPFAM" id="SSF51182">
    <property type="entry name" value="RmlC-like cupins"/>
    <property type="match status" value="1"/>
</dbReference>
<dbReference type="OrthoDB" id="9780903at2"/>
<dbReference type="Pfam" id="PF05726">
    <property type="entry name" value="Pirin_C"/>
    <property type="match status" value="1"/>
</dbReference>
<dbReference type="Proteomes" id="UP000199758">
    <property type="component" value="Unassembled WGS sequence"/>
</dbReference>
<evidence type="ECO:0000313" key="6">
    <source>
        <dbReference type="EMBL" id="SHG47758.1"/>
    </source>
</evidence>
<dbReference type="Gene3D" id="2.60.120.10">
    <property type="entry name" value="Jelly Rolls"/>
    <property type="match status" value="2"/>
</dbReference>
<protein>
    <recommendedName>
        <fullName evidence="8">Pirin</fullName>
    </recommendedName>
</protein>
<dbReference type="InterPro" id="IPR012093">
    <property type="entry name" value="Pirin"/>
</dbReference>
<dbReference type="RefSeq" id="WP_072893102.1">
    <property type="nucleotide sequence ID" value="NZ_FQWZ01000001.1"/>
</dbReference>
<comment type="cofactor">
    <cofactor evidence="2">
        <name>Fe cation</name>
        <dbReference type="ChEBI" id="CHEBI:24875"/>
    </cofactor>
    <text evidence="2">Binds 1 Fe cation per subunit.</text>
</comment>
<feature type="binding site" evidence="2">
    <location>
        <position position="101"/>
    </location>
    <ligand>
        <name>Fe cation</name>
        <dbReference type="ChEBI" id="CHEBI:24875"/>
    </ligand>
</feature>
<dbReference type="PANTHER" id="PTHR13903:SF8">
    <property type="entry name" value="PIRIN"/>
    <property type="match status" value="1"/>
</dbReference>
<feature type="binding site" evidence="2">
    <location>
        <position position="59"/>
    </location>
    <ligand>
        <name>Fe cation</name>
        <dbReference type="ChEBI" id="CHEBI:24875"/>
    </ligand>
</feature>
<feature type="domain" description="Pirin N-terminal" evidence="4">
    <location>
        <begin position="22"/>
        <end position="119"/>
    </location>
</feature>
<gene>
    <name evidence="6" type="ORF">SAMN04488068_0360</name>
</gene>
<evidence type="ECO:0000259" key="4">
    <source>
        <dbReference type="Pfam" id="PF02678"/>
    </source>
</evidence>
<feature type="binding site" evidence="2">
    <location>
        <position position="57"/>
    </location>
    <ligand>
        <name>Fe cation</name>
        <dbReference type="ChEBI" id="CHEBI:24875"/>
    </ligand>
</feature>
<keyword evidence="2" id="KW-0408">Iron</keyword>
<feature type="binding site" evidence="2">
    <location>
        <position position="103"/>
    </location>
    <ligand>
        <name>Fe cation</name>
        <dbReference type="ChEBI" id="CHEBI:24875"/>
    </ligand>
</feature>
<dbReference type="GO" id="GO:0046872">
    <property type="term" value="F:metal ion binding"/>
    <property type="evidence" value="ECO:0007669"/>
    <property type="project" value="UniProtKB-KW"/>
</dbReference>
<dbReference type="PIRSF" id="PIRSF006232">
    <property type="entry name" value="Pirin"/>
    <property type="match status" value="1"/>
</dbReference>
<dbReference type="STRING" id="490188.SAMN04488068_0360"/>
<name>A0A1M5K4M8_9GAMM</name>
<evidence type="ECO:0008006" key="8">
    <source>
        <dbReference type="Google" id="ProtNLM"/>
    </source>
</evidence>
<dbReference type="InterPro" id="IPR008778">
    <property type="entry name" value="Pirin_C_dom"/>
</dbReference>
<evidence type="ECO:0000259" key="5">
    <source>
        <dbReference type="Pfam" id="PF05726"/>
    </source>
</evidence>
<reference evidence="6 7" key="1">
    <citation type="submission" date="2016-11" db="EMBL/GenBank/DDBJ databases">
        <authorList>
            <person name="Jaros S."/>
            <person name="Januszkiewicz K."/>
            <person name="Wedrychowicz H."/>
        </authorList>
    </citation>
    <scope>NUCLEOTIDE SEQUENCE [LARGE SCALE GENOMIC DNA]</scope>
    <source>
        <strain evidence="6 7">CGMCC 1.7049</strain>
    </source>
</reference>
<evidence type="ECO:0000313" key="7">
    <source>
        <dbReference type="Proteomes" id="UP000199758"/>
    </source>
</evidence>